<evidence type="ECO:0000256" key="5">
    <source>
        <dbReference type="ARBA" id="ARBA00022692"/>
    </source>
</evidence>
<feature type="transmembrane region" description="Helical" evidence="11">
    <location>
        <begin position="107"/>
        <end position="126"/>
    </location>
</feature>
<accession>G9EKS5</accession>
<organism evidence="13 14">
    <name type="scientific">Legionella drancourtii LLAP12</name>
    <dbReference type="NCBI Taxonomy" id="658187"/>
    <lineage>
        <taxon>Bacteria</taxon>
        <taxon>Pseudomonadati</taxon>
        <taxon>Pseudomonadota</taxon>
        <taxon>Gammaproteobacteria</taxon>
        <taxon>Legionellales</taxon>
        <taxon>Legionellaceae</taxon>
        <taxon>Legionella</taxon>
    </lineage>
</organism>
<dbReference type="InterPro" id="IPR000568">
    <property type="entry name" value="ATP_synth_F0_asu"/>
</dbReference>
<evidence type="ECO:0000256" key="6">
    <source>
        <dbReference type="ARBA" id="ARBA00022781"/>
    </source>
</evidence>
<dbReference type="GO" id="GO:0045259">
    <property type="term" value="C:proton-transporting ATP synthase complex"/>
    <property type="evidence" value="ECO:0007669"/>
    <property type="project" value="UniProtKB-KW"/>
</dbReference>
<dbReference type="Pfam" id="PF00119">
    <property type="entry name" value="ATP-synt_A"/>
    <property type="match status" value="1"/>
</dbReference>
<comment type="function">
    <text evidence="11 12">Key component of the proton channel; it plays a direct role in the translocation of protons across the membrane.</text>
</comment>
<sequence>MNSGKLFTQIAFTIGPVGITQSIVTTWIIMLSLLIFSWLSTRKLSLQPSGLQIVLEGVFSTMHDAVEEVLPTQVDLVYPFIATLWIFILISNLIGIIPGLHSPTADLSVTAALATIVFISVHWFGVRAEGLKNYLKHYIRPTPFMLPFHLISELSRTLALAIRLFGNIMSLELTALIVVMIAGILVPIPILMLHIIEAIIQSYIFGILALIYIAGGIQLQELRKQGELS</sequence>
<dbReference type="PRINTS" id="PR00123">
    <property type="entry name" value="ATPASEA"/>
</dbReference>
<evidence type="ECO:0000256" key="10">
    <source>
        <dbReference type="ARBA" id="ARBA00023310"/>
    </source>
</evidence>
<evidence type="ECO:0000256" key="11">
    <source>
        <dbReference type="HAMAP-Rule" id="MF_01393"/>
    </source>
</evidence>
<dbReference type="STRING" id="658187.LDG_5815"/>
<evidence type="ECO:0000256" key="12">
    <source>
        <dbReference type="RuleBase" id="RU000483"/>
    </source>
</evidence>
<dbReference type="RefSeq" id="WP_006869772.1">
    <property type="nucleotide sequence ID" value="NZ_JH413804.1"/>
</dbReference>
<evidence type="ECO:0000313" key="14">
    <source>
        <dbReference type="Proteomes" id="UP000002770"/>
    </source>
</evidence>
<keyword evidence="11" id="KW-1003">Cell membrane</keyword>
<feature type="transmembrane region" description="Helical" evidence="11">
    <location>
        <begin position="202"/>
        <end position="219"/>
    </location>
</feature>
<dbReference type="SUPFAM" id="SSF81336">
    <property type="entry name" value="F1F0 ATP synthase subunit A"/>
    <property type="match status" value="1"/>
</dbReference>
<dbReference type="Proteomes" id="UP000002770">
    <property type="component" value="Unassembled WGS sequence"/>
</dbReference>
<dbReference type="eggNOG" id="COG0356">
    <property type="taxonomic scope" value="Bacteria"/>
</dbReference>
<dbReference type="InterPro" id="IPR023011">
    <property type="entry name" value="ATP_synth_F0_asu_AS"/>
</dbReference>
<feature type="transmembrane region" description="Helical" evidence="11">
    <location>
        <begin position="12"/>
        <end position="39"/>
    </location>
</feature>
<feature type="transmembrane region" description="Helical" evidence="11">
    <location>
        <begin position="173"/>
        <end position="196"/>
    </location>
</feature>
<dbReference type="CDD" id="cd00310">
    <property type="entry name" value="ATP-synt_Fo_a_6"/>
    <property type="match status" value="1"/>
</dbReference>
<name>G9EKS5_9GAMM</name>
<evidence type="ECO:0000256" key="3">
    <source>
        <dbReference type="ARBA" id="ARBA00022448"/>
    </source>
</evidence>
<keyword evidence="10 11" id="KW-0066">ATP synthesis</keyword>
<keyword evidence="3 11" id="KW-0813">Transport</keyword>
<keyword evidence="4 11" id="KW-0138">CF(0)</keyword>
<dbReference type="GO" id="GO:0042777">
    <property type="term" value="P:proton motive force-driven plasma membrane ATP synthesis"/>
    <property type="evidence" value="ECO:0007669"/>
    <property type="project" value="TreeGrafter"/>
</dbReference>
<dbReference type="PROSITE" id="PS00449">
    <property type="entry name" value="ATPASE_A"/>
    <property type="match status" value="1"/>
</dbReference>
<feature type="transmembrane region" description="Helical" evidence="11">
    <location>
        <begin position="76"/>
        <end position="100"/>
    </location>
</feature>
<comment type="subcellular location">
    <subcellularLocation>
        <location evidence="11 12">Cell membrane</location>
        <topology evidence="11 12">Multi-pass membrane protein</topology>
    </subcellularLocation>
    <subcellularLocation>
        <location evidence="1">Membrane</location>
        <topology evidence="1">Multi-pass membrane protein</topology>
    </subcellularLocation>
</comment>
<dbReference type="GO" id="GO:0046933">
    <property type="term" value="F:proton-transporting ATP synthase activity, rotational mechanism"/>
    <property type="evidence" value="ECO:0007669"/>
    <property type="project" value="UniProtKB-UniRule"/>
</dbReference>
<dbReference type="PANTHER" id="PTHR42823">
    <property type="entry name" value="ATP SYNTHASE SUBUNIT A, CHLOROPLASTIC"/>
    <property type="match status" value="1"/>
</dbReference>
<dbReference type="OrthoDB" id="9789241at2"/>
<comment type="similarity">
    <text evidence="2 11 12">Belongs to the ATPase A chain family.</text>
</comment>
<keyword evidence="7 11" id="KW-1133">Transmembrane helix</keyword>
<dbReference type="PANTHER" id="PTHR42823:SF3">
    <property type="entry name" value="ATP SYNTHASE SUBUNIT A, CHLOROPLASTIC"/>
    <property type="match status" value="1"/>
</dbReference>
<evidence type="ECO:0000256" key="7">
    <source>
        <dbReference type="ARBA" id="ARBA00022989"/>
    </source>
</evidence>
<dbReference type="EMBL" id="JH413804">
    <property type="protein sequence ID" value="EHL32127.1"/>
    <property type="molecule type" value="Genomic_DNA"/>
</dbReference>
<dbReference type="AlphaFoldDB" id="G9EKS5"/>
<evidence type="ECO:0000256" key="1">
    <source>
        <dbReference type="ARBA" id="ARBA00004141"/>
    </source>
</evidence>
<keyword evidence="14" id="KW-1185">Reference proteome</keyword>
<keyword evidence="6 11" id="KW-0375">Hydrogen ion transport</keyword>
<keyword evidence="9 11" id="KW-0472">Membrane</keyword>
<gene>
    <name evidence="11" type="primary">atpB</name>
    <name evidence="13" type="ORF">LDG_5815</name>
</gene>
<evidence type="ECO:0000256" key="4">
    <source>
        <dbReference type="ARBA" id="ARBA00022547"/>
    </source>
</evidence>
<dbReference type="Gene3D" id="1.20.120.220">
    <property type="entry name" value="ATP synthase, F0 complex, subunit A"/>
    <property type="match status" value="1"/>
</dbReference>
<dbReference type="InterPro" id="IPR045082">
    <property type="entry name" value="ATP_syn_F0_a_bact/chloroplast"/>
</dbReference>
<dbReference type="InterPro" id="IPR035908">
    <property type="entry name" value="F0_ATP_A_sf"/>
</dbReference>
<dbReference type="HOGENOM" id="CLU_041018_2_5_6"/>
<reference evidence="13 14" key="1">
    <citation type="journal article" date="2011" name="BMC Genomics">
        <title>Insight into cross-talk between intra-amoebal pathogens.</title>
        <authorList>
            <person name="Gimenez G."/>
            <person name="Bertelli C."/>
            <person name="Moliner C."/>
            <person name="Robert C."/>
            <person name="Raoult D."/>
            <person name="Fournier P.E."/>
            <person name="Greub G."/>
        </authorList>
    </citation>
    <scope>NUCLEOTIDE SEQUENCE [LARGE SCALE GENOMIC DNA]</scope>
    <source>
        <strain evidence="13 14">LLAP12</strain>
    </source>
</reference>
<evidence type="ECO:0000313" key="13">
    <source>
        <dbReference type="EMBL" id="EHL32127.1"/>
    </source>
</evidence>
<dbReference type="GO" id="GO:0005886">
    <property type="term" value="C:plasma membrane"/>
    <property type="evidence" value="ECO:0007669"/>
    <property type="project" value="UniProtKB-SubCell"/>
</dbReference>
<evidence type="ECO:0000256" key="2">
    <source>
        <dbReference type="ARBA" id="ARBA00006810"/>
    </source>
</evidence>
<evidence type="ECO:0000256" key="9">
    <source>
        <dbReference type="ARBA" id="ARBA00023136"/>
    </source>
</evidence>
<dbReference type="HAMAP" id="MF_01393">
    <property type="entry name" value="ATP_synth_a_bact"/>
    <property type="match status" value="1"/>
</dbReference>
<keyword evidence="8 11" id="KW-0406">Ion transport</keyword>
<dbReference type="NCBIfam" id="NF009954">
    <property type="entry name" value="PRK13420.1"/>
    <property type="match status" value="1"/>
</dbReference>
<proteinExistence type="inferred from homology"/>
<keyword evidence="5 11" id="KW-0812">Transmembrane</keyword>
<dbReference type="NCBIfam" id="TIGR01131">
    <property type="entry name" value="ATP_synt_6_or_A"/>
    <property type="match status" value="1"/>
</dbReference>
<dbReference type="InParanoid" id="G9EKS5"/>
<protein>
    <recommendedName>
        <fullName evidence="11 12">ATP synthase subunit a</fullName>
    </recommendedName>
    <alternativeName>
        <fullName evidence="11">ATP synthase F0 sector subunit a</fullName>
    </alternativeName>
    <alternativeName>
        <fullName evidence="11">F-ATPase subunit 6</fullName>
    </alternativeName>
</protein>
<evidence type="ECO:0000256" key="8">
    <source>
        <dbReference type="ARBA" id="ARBA00023065"/>
    </source>
</evidence>